<dbReference type="GO" id="GO:0060003">
    <property type="term" value="P:copper ion export"/>
    <property type="evidence" value="ECO:0007669"/>
    <property type="project" value="TreeGrafter"/>
</dbReference>
<gene>
    <name evidence="12" type="ORF">CCS01_07920</name>
</gene>
<evidence type="ECO:0000256" key="3">
    <source>
        <dbReference type="ARBA" id="ARBA00022833"/>
    </source>
</evidence>
<evidence type="ECO:0000313" key="12">
    <source>
        <dbReference type="EMBL" id="PPQ35268.1"/>
    </source>
</evidence>
<evidence type="ECO:0000256" key="7">
    <source>
        <dbReference type="SAM" id="SignalP"/>
    </source>
</evidence>
<dbReference type="InterPro" id="IPR051909">
    <property type="entry name" value="MFP_Cation_Efflux"/>
</dbReference>
<sequence>MTRRFLMAALLTLPVFVMTGARAAPAPEAAPSGEVRLTQDQIKLIELATEPAQPGTISPELLLNGEVMPDQNRIVDILPRSAGIVRDVPRHLGDTVSTGDTLAVIESSTIAEAEANYLTARSKLALMQARAAREASLRAKRITSEQEYQVARQAAEQAAVELRAAERKLTLLGLDPAKAGEMPTGVSPRMPVRAPIDGTLIERRVNVGDQVSDSTPLFRLANLDHVWVIASVFARDIGKVALGQPASVIVEGYPERRFEGKVTWISDIVDQQTRTLKIRVELDNAEHMLRPGSFAGVTIRPHPANVLAIPVSAVQRQKDQAYVFVEAAPGVFRKRPVILGNRGRSRVEVVSGLQPGEKVVSQGAFTLRAELEKSSFASAE</sequence>
<name>A0A2S6NK08_RHOGL</name>
<feature type="domain" description="CzcB-like barrel-sandwich hybrid" evidence="10">
    <location>
        <begin position="73"/>
        <end position="222"/>
    </location>
</feature>
<dbReference type="Pfam" id="PF25973">
    <property type="entry name" value="BSH_CzcB"/>
    <property type="match status" value="1"/>
</dbReference>
<feature type="signal peptide" evidence="7">
    <location>
        <begin position="1"/>
        <end position="23"/>
    </location>
</feature>
<feature type="domain" description="CzcB-like alpha-helical hairpin" evidence="8">
    <location>
        <begin position="112"/>
        <end position="170"/>
    </location>
</feature>
<reference evidence="12 13" key="1">
    <citation type="journal article" date="2018" name="Arch. Microbiol.">
        <title>New insights into the metabolic potential of the phototrophic purple bacterium Rhodopila globiformis DSM 161(T) from its draft genome sequence and evidence for a vanadium-dependent nitrogenase.</title>
        <authorList>
            <person name="Imhoff J.F."/>
            <person name="Rahn T."/>
            <person name="Kunzel S."/>
            <person name="Neulinger S.C."/>
        </authorList>
    </citation>
    <scope>NUCLEOTIDE SEQUENCE [LARGE SCALE GENOMIC DNA]</scope>
    <source>
        <strain evidence="12 13">DSM 161</strain>
    </source>
</reference>
<proteinExistence type="inferred from homology"/>
<dbReference type="EMBL" id="NHRY01000075">
    <property type="protein sequence ID" value="PPQ35268.1"/>
    <property type="molecule type" value="Genomic_DNA"/>
</dbReference>
<keyword evidence="6" id="KW-0175">Coiled coil</keyword>
<feature type="domain" description="CzcB-like C-terminal circularly permuted SH3-like" evidence="11">
    <location>
        <begin position="307"/>
        <end position="368"/>
    </location>
</feature>
<feature type="domain" description="CusB-like beta-barrel" evidence="9">
    <location>
        <begin position="226"/>
        <end position="301"/>
    </location>
</feature>
<dbReference type="InterPro" id="IPR058648">
    <property type="entry name" value="HH_CzcB-like"/>
</dbReference>
<dbReference type="InterPro" id="IPR058649">
    <property type="entry name" value="CzcB_C"/>
</dbReference>
<dbReference type="GO" id="GO:0030288">
    <property type="term" value="C:outer membrane-bounded periplasmic space"/>
    <property type="evidence" value="ECO:0007669"/>
    <property type="project" value="TreeGrafter"/>
</dbReference>
<dbReference type="GO" id="GO:0022857">
    <property type="term" value="F:transmembrane transporter activity"/>
    <property type="evidence" value="ECO:0007669"/>
    <property type="project" value="InterPro"/>
</dbReference>
<evidence type="ECO:0000259" key="11">
    <source>
        <dbReference type="Pfam" id="PF25975"/>
    </source>
</evidence>
<dbReference type="Pfam" id="PF25975">
    <property type="entry name" value="CzcB_C"/>
    <property type="match status" value="1"/>
</dbReference>
<organism evidence="12 13">
    <name type="scientific">Rhodopila globiformis</name>
    <name type="common">Rhodopseudomonas globiformis</name>
    <dbReference type="NCBI Taxonomy" id="1071"/>
    <lineage>
        <taxon>Bacteria</taxon>
        <taxon>Pseudomonadati</taxon>
        <taxon>Pseudomonadota</taxon>
        <taxon>Alphaproteobacteria</taxon>
        <taxon>Acetobacterales</taxon>
        <taxon>Acetobacteraceae</taxon>
        <taxon>Rhodopila</taxon>
    </lineage>
</organism>
<dbReference type="GO" id="GO:0016020">
    <property type="term" value="C:membrane"/>
    <property type="evidence" value="ECO:0007669"/>
    <property type="project" value="InterPro"/>
</dbReference>
<protein>
    <submittedName>
        <fullName evidence="12">Uncharacterized protein</fullName>
    </submittedName>
</protein>
<dbReference type="Proteomes" id="UP000239724">
    <property type="component" value="Unassembled WGS sequence"/>
</dbReference>
<keyword evidence="2" id="KW-0813">Transport</keyword>
<evidence type="ECO:0000259" key="8">
    <source>
        <dbReference type="Pfam" id="PF25893"/>
    </source>
</evidence>
<keyword evidence="13" id="KW-1185">Reference proteome</keyword>
<dbReference type="RefSeq" id="WP_104518313.1">
    <property type="nucleotide sequence ID" value="NZ_NHRY01000075.1"/>
</dbReference>
<dbReference type="FunFam" id="2.40.30.170:FF:000010">
    <property type="entry name" value="Efflux RND transporter periplasmic adaptor subunit"/>
    <property type="match status" value="1"/>
</dbReference>
<evidence type="ECO:0000259" key="10">
    <source>
        <dbReference type="Pfam" id="PF25973"/>
    </source>
</evidence>
<evidence type="ECO:0000256" key="6">
    <source>
        <dbReference type="SAM" id="Coils"/>
    </source>
</evidence>
<keyword evidence="7" id="KW-0732">Signal</keyword>
<dbReference type="InterPro" id="IPR006143">
    <property type="entry name" value="RND_pump_MFP"/>
</dbReference>
<dbReference type="PANTHER" id="PTHR30097">
    <property type="entry name" value="CATION EFFLUX SYSTEM PROTEIN CUSB"/>
    <property type="match status" value="1"/>
</dbReference>
<evidence type="ECO:0000256" key="1">
    <source>
        <dbReference type="ARBA" id="ARBA00009477"/>
    </source>
</evidence>
<feature type="chain" id="PRO_5015783512" evidence="7">
    <location>
        <begin position="24"/>
        <end position="380"/>
    </location>
</feature>
<evidence type="ECO:0000259" key="9">
    <source>
        <dbReference type="Pfam" id="PF25954"/>
    </source>
</evidence>
<evidence type="ECO:0000256" key="5">
    <source>
        <dbReference type="ARBA" id="ARBA00058766"/>
    </source>
</evidence>
<comment type="similarity">
    <text evidence="1">Belongs to the membrane fusion protein (MFP) (TC 8.A.1) family.</text>
</comment>
<dbReference type="InterPro" id="IPR058792">
    <property type="entry name" value="Beta-barrel_RND_2"/>
</dbReference>
<dbReference type="GO" id="GO:0046686">
    <property type="term" value="P:response to cadmium ion"/>
    <property type="evidence" value="ECO:0007669"/>
    <property type="project" value="UniProtKB-KW"/>
</dbReference>
<dbReference type="NCBIfam" id="TIGR01730">
    <property type="entry name" value="RND_mfp"/>
    <property type="match status" value="1"/>
</dbReference>
<accession>A0A2S6NK08</accession>
<feature type="coiled-coil region" evidence="6">
    <location>
        <begin position="110"/>
        <end position="168"/>
    </location>
</feature>
<dbReference type="AlphaFoldDB" id="A0A2S6NK08"/>
<keyword evidence="4" id="KW-0105">Cadmium resistance</keyword>
<evidence type="ECO:0000256" key="4">
    <source>
        <dbReference type="ARBA" id="ARBA00043263"/>
    </source>
</evidence>
<dbReference type="GO" id="GO:0015679">
    <property type="term" value="P:plasma membrane copper ion transport"/>
    <property type="evidence" value="ECO:0007669"/>
    <property type="project" value="TreeGrafter"/>
</dbReference>
<evidence type="ECO:0000256" key="2">
    <source>
        <dbReference type="ARBA" id="ARBA00022448"/>
    </source>
</evidence>
<keyword evidence="3" id="KW-0862">Zinc</keyword>
<dbReference type="GO" id="GO:0046914">
    <property type="term" value="F:transition metal ion binding"/>
    <property type="evidence" value="ECO:0007669"/>
    <property type="project" value="TreeGrafter"/>
</dbReference>
<dbReference type="FunFam" id="2.40.420.20:FF:000006">
    <property type="entry name" value="RND family efflux transporter MFP subunit"/>
    <property type="match status" value="1"/>
</dbReference>
<evidence type="ECO:0000313" key="13">
    <source>
        <dbReference type="Proteomes" id="UP000239724"/>
    </source>
</evidence>
<dbReference type="SUPFAM" id="SSF111369">
    <property type="entry name" value="HlyD-like secretion proteins"/>
    <property type="match status" value="1"/>
</dbReference>
<dbReference type="OrthoDB" id="9774837at2"/>
<dbReference type="InterPro" id="IPR058647">
    <property type="entry name" value="BSH_CzcB-like"/>
</dbReference>
<comment type="caution">
    <text evidence="12">The sequence shown here is derived from an EMBL/GenBank/DDBJ whole genome shotgun (WGS) entry which is preliminary data.</text>
</comment>
<dbReference type="Gene3D" id="2.40.420.20">
    <property type="match status" value="1"/>
</dbReference>
<dbReference type="Gene3D" id="2.40.50.100">
    <property type="match status" value="1"/>
</dbReference>
<dbReference type="Gene3D" id="2.40.30.170">
    <property type="match status" value="1"/>
</dbReference>
<dbReference type="Pfam" id="PF25954">
    <property type="entry name" value="Beta-barrel_RND_2"/>
    <property type="match status" value="1"/>
</dbReference>
<dbReference type="Pfam" id="PF25893">
    <property type="entry name" value="HH_CzcB"/>
    <property type="match status" value="1"/>
</dbReference>
<dbReference type="PANTHER" id="PTHR30097:SF4">
    <property type="entry name" value="SLR6042 PROTEIN"/>
    <property type="match status" value="1"/>
</dbReference>
<comment type="function">
    <text evidence="5">CzcA and CzcB together would act in zinc efflux nearly as effectively as the complete czc efflux system (CzcABC). The CzcB protein is thought to funnel zinc cations to the CzcA transport protein.</text>
</comment>